<dbReference type="GeneID" id="54993800"/>
<keyword evidence="2" id="KW-1185">Reference proteome</keyword>
<protein>
    <submittedName>
        <fullName evidence="1">Minor tail protein</fullName>
    </submittedName>
</protein>
<sequence>MSIYEGYLSFGGNEIVNNARTYGMSHSARPCPMHWLKGDVCETQNAALFEAAPYTYDAIEIAPWYDPDIPASRDFYGFFAYSITEALNSTRMASRTERVGPGSVIGRTRKSGATMRVKGLLMGRGRLAVEYGQAWLSAAVDPGACGQHGSECGLTDLQWFADCPPERGQVNDLSAWSETRRNLMVNPRPPVFANSGWATSAAGLTTITADGVTVAPSATQTGYIFSAPAAGGAIAGHWYAIRAKIKASFAPGSLATGMNVRPHKRVGNVYYPVPDAPSNPLVIPPDGQVHEVAFYFRSLTDIANNDGFELSVVSNGTVLAGSVFSMGDVLIEDVGTSKPDITPGAFFWGGTPAQTLPDGTERRYTWAGPEYQNASVEESRYPVLRPQTDEEYQASVNGHVRYLHDVAAISGPLIVNTLQAGDFYAYEVEMVFAAERPWVFGVTRDIDLPPTVPLVIQDIPYNLFPAPSAELASGDVVASRNLSTNPSVETNATGWTTVADGAAIVGANVAGARSTALAAVGAASYRALFTAPSASASPTGAWFGAQQEVAITDPLERHSVNIWAALVPLAGASVPAGIDVQAYWRSATNVTIRTDPLGVIPNEGGFVSASSILPPPGATSVIIRARGLMTSWANGATVQLFADALAVTVP</sequence>
<name>A0A2Z4QA75_9CAUD</name>
<gene>
    <name evidence="1" type="primary">40</name>
    <name evidence="1" type="ORF">SEA_QUHWAH_40</name>
</gene>
<evidence type="ECO:0000313" key="1">
    <source>
        <dbReference type="EMBL" id="AWY06749.1"/>
    </source>
</evidence>
<dbReference type="EMBL" id="MH271321">
    <property type="protein sequence ID" value="AWY06749.1"/>
    <property type="molecule type" value="Genomic_DNA"/>
</dbReference>
<evidence type="ECO:0000313" key="2">
    <source>
        <dbReference type="Proteomes" id="UP000251375"/>
    </source>
</evidence>
<organism evidence="1 2">
    <name type="scientific">Microbacterium phage Quhwah</name>
    <dbReference type="NCBI Taxonomy" id="2992929"/>
    <lineage>
        <taxon>Viruses</taxon>
        <taxon>Duplodnaviria</taxon>
        <taxon>Heunggongvirae</taxon>
        <taxon>Uroviricota</taxon>
        <taxon>Caudoviricetes</taxon>
        <taxon>Hodgkinviridae</taxon>
        <taxon>Quhwahvirus</taxon>
        <taxon>Quhwahvirus quhwah</taxon>
        <taxon>Quhwahvirus ouhwah</taxon>
    </lineage>
</organism>
<dbReference type="RefSeq" id="YP_009803238.1">
    <property type="nucleotide sequence ID" value="NC_047993.1"/>
</dbReference>
<reference evidence="1 2" key="1">
    <citation type="submission" date="2018-04" db="EMBL/GenBank/DDBJ databases">
        <authorList>
            <person name="Harrington T."/>
            <person name="Washburn E."/>
            <person name="Bricker J."/>
            <person name="McKinney A."/>
            <person name="Betsko A.J."/>
            <person name="Garlena R.A."/>
            <person name="Russell D.A."/>
            <person name="Pope W.A."/>
            <person name="Jacobs-Sera D."/>
            <person name="Hatfull G.F."/>
        </authorList>
    </citation>
    <scope>NUCLEOTIDE SEQUENCE [LARGE SCALE GENOMIC DNA]</scope>
</reference>
<proteinExistence type="predicted"/>
<accession>A0A2Z4QA75</accession>
<dbReference type="Proteomes" id="UP000251375">
    <property type="component" value="Segment"/>
</dbReference>